<dbReference type="PANTHER" id="PTHR10573">
    <property type="entry name" value="INTERLEUKIN-2 RECEPTOR ALPHA CHAIN"/>
    <property type="match status" value="1"/>
</dbReference>
<comment type="subcellular location">
    <subcellularLocation>
        <location evidence="2">Membrane</location>
        <topology evidence="2">Single-pass type I membrane protein</topology>
    </subcellularLocation>
</comment>
<dbReference type="Pfam" id="PF00084">
    <property type="entry name" value="Sushi"/>
    <property type="match status" value="2"/>
</dbReference>
<dbReference type="PROSITE" id="PS50923">
    <property type="entry name" value="SUSHI"/>
    <property type="match status" value="1"/>
</dbReference>
<evidence type="ECO:0000256" key="5">
    <source>
        <dbReference type="ARBA" id="ARBA00022729"/>
    </source>
</evidence>
<keyword evidence="12" id="KW-0325">Glycoprotein</keyword>
<dbReference type="Gene3D" id="2.20.28.230">
    <property type="match status" value="1"/>
</dbReference>
<dbReference type="CDD" id="cd00033">
    <property type="entry name" value="CCP"/>
    <property type="match status" value="1"/>
</dbReference>
<dbReference type="EMBL" id="MCFN01000123">
    <property type="protein sequence ID" value="OXB64329.1"/>
    <property type="molecule type" value="Genomic_DNA"/>
</dbReference>
<evidence type="ECO:0000259" key="15">
    <source>
        <dbReference type="PROSITE" id="PS50923"/>
    </source>
</evidence>
<keyword evidence="17" id="KW-1185">Reference proteome</keyword>
<evidence type="ECO:0000256" key="6">
    <source>
        <dbReference type="ARBA" id="ARBA00022737"/>
    </source>
</evidence>
<dbReference type="AlphaFoldDB" id="A0A226NAM7"/>
<organism evidence="16 17">
    <name type="scientific">Callipepla squamata</name>
    <name type="common">Scaled quail</name>
    <dbReference type="NCBI Taxonomy" id="9009"/>
    <lineage>
        <taxon>Eukaryota</taxon>
        <taxon>Metazoa</taxon>
        <taxon>Chordata</taxon>
        <taxon>Craniata</taxon>
        <taxon>Vertebrata</taxon>
        <taxon>Euteleostomi</taxon>
        <taxon>Archelosauria</taxon>
        <taxon>Archosauria</taxon>
        <taxon>Dinosauria</taxon>
        <taxon>Saurischia</taxon>
        <taxon>Theropoda</taxon>
        <taxon>Coelurosauria</taxon>
        <taxon>Aves</taxon>
        <taxon>Neognathae</taxon>
        <taxon>Galloanserae</taxon>
        <taxon>Galliformes</taxon>
        <taxon>Odontophoridae</taxon>
        <taxon>Callipepla</taxon>
    </lineage>
</organism>
<evidence type="ECO:0000256" key="7">
    <source>
        <dbReference type="ARBA" id="ARBA00022859"/>
    </source>
</evidence>
<evidence type="ECO:0000256" key="12">
    <source>
        <dbReference type="ARBA" id="ARBA00023180"/>
    </source>
</evidence>
<keyword evidence="14" id="KW-0768">Sushi</keyword>
<comment type="caution">
    <text evidence="16">The sequence shown here is derived from an EMBL/GenBank/DDBJ whole genome shotgun (WGS) entry which is preliminary data.</text>
</comment>
<evidence type="ECO:0000256" key="14">
    <source>
        <dbReference type="PROSITE-ProRule" id="PRU00302"/>
    </source>
</evidence>
<evidence type="ECO:0000256" key="10">
    <source>
        <dbReference type="ARBA" id="ARBA00023157"/>
    </source>
</evidence>
<evidence type="ECO:0000256" key="1">
    <source>
        <dbReference type="ARBA" id="ARBA00002381"/>
    </source>
</evidence>
<gene>
    <name evidence="16" type="ORF">ASZ78_004962</name>
</gene>
<evidence type="ECO:0000256" key="9">
    <source>
        <dbReference type="ARBA" id="ARBA00023136"/>
    </source>
</evidence>
<evidence type="ECO:0000256" key="8">
    <source>
        <dbReference type="ARBA" id="ARBA00022989"/>
    </source>
</evidence>
<dbReference type="GO" id="GO:0019976">
    <property type="term" value="F:interleukin-2 binding"/>
    <property type="evidence" value="ECO:0007669"/>
    <property type="project" value="InterPro"/>
</dbReference>
<dbReference type="InterPro" id="IPR015486">
    <property type="entry name" value="IL-2_rcpt_alpha"/>
</dbReference>
<dbReference type="GO" id="GO:0006954">
    <property type="term" value="P:inflammatory response"/>
    <property type="evidence" value="ECO:0007669"/>
    <property type="project" value="TreeGrafter"/>
</dbReference>
<proteinExistence type="predicted"/>
<keyword evidence="9" id="KW-0472">Membrane</keyword>
<evidence type="ECO:0000256" key="2">
    <source>
        <dbReference type="ARBA" id="ARBA00004479"/>
    </source>
</evidence>
<keyword evidence="4" id="KW-0812">Transmembrane</keyword>
<keyword evidence="5" id="KW-0732">Signal</keyword>
<dbReference type="OrthoDB" id="9944172at2759"/>
<evidence type="ECO:0000313" key="16">
    <source>
        <dbReference type="EMBL" id="OXB64329.1"/>
    </source>
</evidence>
<protein>
    <recommendedName>
        <fullName evidence="3">Interleukin-2 receptor subunit alpha</fullName>
    </recommendedName>
</protein>
<keyword evidence="11" id="KW-0675">Receptor</keyword>
<dbReference type="STRING" id="9009.A0A226NAM7"/>
<reference evidence="16 17" key="1">
    <citation type="submission" date="2016-07" db="EMBL/GenBank/DDBJ databases">
        <title>Disparate Historic Effective Population Sizes Predicted by Modern Levels of Genome Diversity for the Scaled Quail (Callipepla squamata) and the Northern Bobwhite (Colinus virginianus): Inferences from First and Second Generation Draft Genome Assemblies for Sympatric New World Quail.</title>
        <authorList>
            <person name="Oldeschulte D.L."/>
            <person name="Halley Y.A."/>
            <person name="Bhattarai E.K."/>
            <person name="Brashear W.A."/>
            <person name="Hill J."/>
            <person name="Metz R.P."/>
            <person name="Johnson C.D."/>
            <person name="Rollins D."/>
            <person name="Peterson M.J."/>
            <person name="Bickhart D.M."/>
            <person name="Decker J.E."/>
            <person name="Seabury C.M."/>
        </authorList>
    </citation>
    <scope>NUCLEOTIDE SEQUENCE [LARGE SCALE GENOMIC DNA]</scope>
    <source>
        <strain evidence="16 17">Texas</strain>
        <tissue evidence="16">Leg muscle</tissue>
    </source>
</reference>
<accession>A0A226NAM7</accession>
<sequence>MEAFREHRLLSFIGFLIAGKCPQLDTEFADMAAETYPLKTKLRYECDNGYRRRSGISLTIRCQNISGTASWVYDELVCIGFCGMPKTVPHASLSIQQQYSVGQVLHFKCLTGYNKQLPESGIITCKNVNGRIIWTPRDAPCTSNSSPVSKQLSPLIEAVTNEKNKRWGPYAQKIFREDISRIDFMFKAAACIPMVNAILEKIESFCPNHGVMFNWRWEIPNGISYKTEQRVV</sequence>
<comment type="subunit">
    <text evidence="13">Non-covalent dimer of an alpha and a beta subunit. IL2R exists in 3 different forms: a high affinity dimer, an intermediate affinity monomer (beta subunit), and a low affinity monomer (alpha subunit). The high and intermediate affinity forms also associate with a gamma subunit.</text>
</comment>
<keyword evidence="8" id="KW-1133">Transmembrane helix</keyword>
<dbReference type="Proteomes" id="UP000198323">
    <property type="component" value="Unassembled WGS sequence"/>
</dbReference>
<dbReference type="GO" id="GO:0016020">
    <property type="term" value="C:membrane"/>
    <property type="evidence" value="ECO:0007669"/>
    <property type="project" value="UniProtKB-SubCell"/>
</dbReference>
<dbReference type="SUPFAM" id="SSF57535">
    <property type="entry name" value="Complement control module/SCR domain"/>
    <property type="match status" value="2"/>
</dbReference>
<name>A0A226NAM7_CALSU</name>
<keyword evidence="10" id="KW-1015">Disulfide bond</keyword>
<dbReference type="Gene3D" id="2.10.70.10">
    <property type="entry name" value="Complement Module, domain 1"/>
    <property type="match status" value="1"/>
</dbReference>
<keyword evidence="6" id="KW-0677">Repeat</keyword>
<dbReference type="SMART" id="SM00032">
    <property type="entry name" value="CCP"/>
    <property type="match status" value="2"/>
</dbReference>
<dbReference type="PANTHER" id="PTHR10573:SF0">
    <property type="entry name" value="INTERLEUKIN-2 RECEPTOR SUBUNIT ALPHA"/>
    <property type="match status" value="1"/>
</dbReference>
<evidence type="ECO:0000256" key="4">
    <source>
        <dbReference type="ARBA" id="ARBA00022692"/>
    </source>
</evidence>
<feature type="domain" description="Sushi" evidence="15">
    <location>
        <begin position="19"/>
        <end position="80"/>
    </location>
</feature>
<evidence type="ECO:0000313" key="17">
    <source>
        <dbReference type="Proteomes" id="UP000198323"/>
    </source>
</evidence>
<keyword evidence="7" id="KW-0391">Immunity</keyword>
<dbReference type="InterPro" id="IPR035976">
    <property type="entry name" value="Sushi/SCR/CCP_sf"/>
</dbReference>
<dbReference type="GO" id="GO:0002376">
    <property type="term" value="P:immune system process"/>
    <property type="evidence" value="ECO:0007669"/>
    <property type="project" value="UniProtKB-KW"/>
</dbReference>
<comment type="function">
    <text evidence="1">Receptor for interleukin-2. The receptor is involved in the regulation of immune tolerance by controlling regulatory T cells (TREGs) activity. TREGs suppress the activation and expansion of autoreactive T-cells.</text>
</comment>
<comment type="caution">
    <text evidence="14">Lacks conserved residue(s) required for the propagation of feature annotation.</text>
</comment>
<evidence type="ECO:0000256" key="11">
    <source>
        <dbReference type="ARBA" id="ARBA00023170"/>
    </source>
</evidence>
<dbReference type="InterPro" id="IPR000436">
    <property type="entry name" value="Sushi_SCR_CCP_dom"/>
</dbReference>
<evidence type="ECO:0000256" key="3">
    <source>
        <dbReference type="ARBA" id="ARBA00013445"/>
    </source>
</evidence>
<evidence type="ECO:0000256" key="13">
    <source>
        <dbReference type="ARBA" id="ARBA00025938"/>
    </source>
</evidence>
<dbReference type="GO" id="GO:0004911">
    <property type="term" value="F:interleukin-2 receptor activity"/>
    <property type="evidence" value="ECO:0007669"/>
    <property type="project" value="InterPro"/>
</dbReference>